<dbReference type="EMBL" id="JANPWB010000002">
    <property type="protein sequence ID" value="KAJ1207509.1"/>
    <property type="molecule type" value="Genomic_DNA"/>
</dbReference>
<name>A0AAV7W372_PLEWA</name>
<sequence length="101" mass="11684">MVFSRQEDSKTTTQKLDSSDEDARNRAQTGDPEAEKGGEILQRREKENTTDQNEDKKKMEGEEEKKTRNKHEKQMDGEERKKKRNVMSGFKLSPGTPPEMP</sequence>
<reference evidence="2" key="1">
    <citation type="journal article" date="2022" name="bioRxiv">
        <title>Sequencing and chromosome-scale assembly of the giantPleurodeles waltlgenome.</title>
        <authorList>
            <person name="Brown T."/>
            <person name="Elewa A."/>
            <person name="Iarovenko S."/>
            <person name="Subramanian E."/>
            <person name="Araus A.J."/>
            <person name="Petzold A."/>
            <person name="Susuki M."/>
            <person name="Suzuki K.-i.T."/>
            <person name="Hayashi T."/>
            <person name="Toyoda A."/>
            <person name="Oliveira C."/>
            <person name="Osipova E."/>
            <person name="Leigh N.D."/>
            <person name="Simon A."/>
            <person name="Yun M.H."/>
        </authorList>
    </citation>
    <scope>NUCLEOTIDE SEQUENCE</scope>
    <source>
        <strain evidence="2">20211129_DDA</strain>
        <tissue evidence="2">Liver</tissue>
    </source>
</reference>
<evidence type="ECO:0000313" key="3">
    <source>
        <dbReference type="Proteomes" id="UP001066276"/>
    </source>
</evidence>
<keyword evidence="3" id="KW-1185">Reference proteome</keyword>
<comment type="caution">
    <text evidence="2">The sequence shown here is derived from an EMBL/GenBank/DDBJ whole genome shotgun (WGS) entry which is preliminary data.</text>
</comment>
<proteinExistence type="predicted"/>
<evidence type="ECO:0000313" key="2">
    <source>
        <dbReference type="EMBL" id="KAJ1207509.1"/>
    </source>
</evidence>
<protein>
    <submittedName>
        <fullName evidence="2">Uncharacterized protein</fullName>
    </submittedName>
</protein>
<feature type="region of interest" description="Disordered" evidence="1">
    <location>
        <begin position="1"/>
        <end position="101"/>
    </location>
</feature>
<accession>A0AAV7W372</accession>
<feature type="compositionally biased region" description="Basic and acidic residues" evidence="1">
    <location>
        <begin position="1"/>
        <end position="10"/>
    </location>
</feature>
<evidence type="ECO:0000256" key="1">
    <source>
        <dbReference type="SAM" id="MobiDB-lite"/>
    </source>
</evidence>
<organism evidence="2 3">
    <name type="scientific">Pleurodeles waltl</name>
    <name type="common">Iberian ribbed newt</name>
    <dbReference type="NCBI Taxonomy" id="8319"/>
    <lineage>
        <taxon>Eukaryota</taxon>
        <taxon>Metazoa</taxon>
        <taxon>Chordata</taxon>
        <taxon>Craniata</taxon>
        <taxon>Vertebrata</taxon>
        <taxon>Euteleostomi</taxon>
        <taxon>Amphibia</taxon>
        <taxon>Batrachia</taxon>
        <taxon>Caudata</taxon>
        <taxon>Salamandroidea</taxon>
        <taxon>Salamandridae</taxon>
        <taxon>Pleurodelinae</taxon>
        <taxon>Pleurodeles</taxon>
    </lineage>
</organism>
<dbReference type="Proteomes" id="UP001066276">
    <property type="component" value="Chromosome 1_2"/>
</dbReference>
<feature type="compositionally biased region" description="Basic and acidic residues" evidence="1">
    <location>
        <begin position="33"/>
        <end position="80"/>
    </location>
</feature>
<dbReference type="AlphaFoldDB" id="A0AAV7W372"/>
<gene>
    <name evidence="2" type="ORF">NDU88_002900</name>
</gene>